<accession>A0A8C2XU89</accession>
<reference evidence="7" key="1">
    <citation type="submission" date="2025-08" db="UniProtKB">
        <authorList>
            <consortium name="Ensembl"/>
        </authorList>
    </citation>
    <scope>IDENTIFICATION</scope>
</reference>
<dbReference type="GO" id="GO:0005634">
    <property type="term" value="C:nucleus"/>
    <property type="evidence" value="ECO:0007669"/>
    <property type="project" value="UniProtKB-SubCell"/>
</dbReference>
<evidence type="ECO:0000256" key="4">
    <source>
        <dbReference type="ARBA" id="ARBA00021436"/>
    </source>
</evidence>
<sequence>MSHVSSLLSPLSCLFSPVSSLLSLFSCLLSPVSSLLSSVSFLLSPVSFLLCPVSPLLSPLSSPDSSFLPLSQSREVARKLVELGHKGNVLSREQFEEKKVAAQAGEAARSDPSYGRSRPTCRAATAVHPQQRWTKRDMNSCLYVVFSRTLASAGKELKDNFLRALAEREEANRSGKMSVSTLLHHSNCYVMGFPSNISSVIFIRDHNPLGREVSGYIDYAHRLKTQDFEPYFSGKKKLVPRRSDLCYYNWKTQVSTSNSSPNFEVIYDDPNGLLFKNKMDKKILNVDPLMPGNDSNRTILRSDLYTHAVIYDHSIRTV</sequence>
<keyword evidence="5" id="KW-0963">Cytoplasm</keyword>
<evidence type="ECO:0000256" key="2">
    <source>
        <dbReference type="ARBA" id="ARBA00004123"/>
    </source>
</evidence>
<organism evidence="7 8">
    <name type="scientific">Cyclopterus lumpus</name>
    <name type="common">Lumpsucker</name>
    <dbReference type="NCBI Taxonomy" id="8103"/>
    <lineage>
        <taxon>Eukaryota</taxon>
        <taxon>Metazoa</taxon>
        <taxon>Chordata</taxon>
        <taxon>Craniata</taxon>
        <taxon>Vertebrata</taxon>
        <taxon>Euteleostomi</taxon>
        <taxon>Actinopterygii</taxon>
        <taxon>Neopterygii</taxon>
        <taxon>Teleostei</taxon>
        <taxon>Neoteleostei</taxon>
        <taxon>Acanthomorphata</taxon>
        <taxon>Eupercaria</taxon>
        <taxon>Perciformes</taxon>
        <taxon>Cottioidei</taxon>
        <taxon>Cottales</taxon>
        <taxon>Cyclopteridae</taxon>
        <taxon>Cyclopterus</taxon>
    </lineage>
</organism>
<dbReference type="GO" id="GO:0005737">
    <property type="term" value="C:cytoplasm"/>
    <property type="evidence" value="ECO:0007669"/>
    <property type="project" value="UniProtKB-SubCell"/>
</dbReference>
<dbReference type="Pfam" id="PF14713">
    <property type="entry name" value="DUF4464"/>
    <property type="match status" value="1"/>
</dbReference>
<name>A0A8C2XU89_CYCLU</name>
<dbReference type="Ensembl" id="ENSCLMT00005021946.1">
    <property type="protein sequence ID" value="ENSCLMP00005020888.1"/>
    <property type="gene ID" value="ENSCLMG00005010458.1"/>
</dbReference>
<dbReference type="PANTHER" id="PTHR33588">
    <property type="entry name" value="CILIA- AND FLAGELLA-ASSOCIATED PROTEIN 299"/>
    <property type="match status" value="1"/>
</dbReference>
<keyword evidence="8" id="KW-1185">Reference proteome</keyword>
<protein>
    <recommendedName>
        <fullName evidence="4">Cilia- and flagella-associated protein 299</fullName>
    </recommendedName>
</protein>
<evidence type="ECO:0000313" key="7">
    <source>
        <dbReference type="Ensembl" id="ENSCLMP00005020888.1"/>
    </source>
</evidence>
<dbReference type="PANTHER" id="PTHR33588:SF1">
    <property type="entry name" value="CILIA- AND FLAGELLA-ASSOCIATED PROTEIN 299"/>
    <property type="match status" value="1"/>
</dbReference>
<evidence type="ECO:0000256" key="5">
    <source>
        <dbReference type="ARBA" id="ARBA00022490"/>
    </source>
</evidence>
<comment type="subcellular location">
    <subcellularLocation>
        <location evidence="3">Cytoplasm</location>
    </subcellularLocation>
    <subcellularLocation>
        <location evidence="2">Nucleus</location>
    </subcellularLocation>
</comment>
<comment type="function">
    <text evidence="1">May be involved in spermatogenesis.</text>
</comment>
<evidence type="ECO:0000256" key="3">
    <source>
        <dbReference type="ARBA" id="ARBA00004496"/>
    </source>
</evidence>
<evidence type="ECO:0000313" key="8">
    <source>
        <dbReference type="Proteomes" id="UP000694565"/>
    </source>
</evidence>
<dbReference type="AlphaFoldDB" id="A0A8C2XU89"/>
<dbReference type="Proteomes" id="UP000694565">
    <property type="component" value="Unplaced"/>
</dbReference>
<keyword evidence="6" id="KW-0539">Nucleus</keyword>
<dbReference type="GeneTree" id="ENSGT00390000016547"/>
<evidence type="ECO:0000256" key="1">
    <source>
        <dbReference type="ARBA" id="ARBA00003056"/>
    </source>
</evidence>
<proteinExistence type="predicted"/>
<reference evidence="7" key="2">
    <citation type="submission" date="2025-09" db="UniProtKB">
        <authorList>
            <consortium name="Ensembl"/>
        </authorList>
    </citation>
    <scope>IDENTIFICATION</scope>
</reference>
<dbReference type="InterPro" id="IPR027887">
    <property type="entry name" value="DUF4464"/>
</dbReference>
<evidence type="ECO:0000256" key="6">
    <source>
        <dbReference type="ARBA" id="ARBA00023242"/>
    </source>
</evidence>